<evidence type="ECO:0000313" key="3">
    <source>
        <dbReference type="EMBL" id="MBS9524971.1"/>
    </source>
</evidence>
<accession>A0AAP2CHU0</accession>
<feature type="transmembrane region" description="Helical" evidence="1">
    <location>
        <begin position="36"/>
        <end position="53"/>
    </location>
</feature>
<gene>
    <name evidence="3" type="ORF">KI659_13205</name>
</gene>
<keyword evidence="1" id="KW-0812">Transmembrane</keyword>
<feature type="domain" description="LiaF transmembrane" evidence="2">
    <location>
        <begin position="13"/>
        <end position="107"/>
    </location>
</feature>
<dbReference type="InterPro" id="IPR054331">
    <property type="entry name" value="LiaF_TM"/>
</dbReference>
<comment type="caution">
    <text evidence="3">The sequence shown here is derived from an EMBL/GenBank/DDBJ whole genome shotgun (WGS) entry which is preliminary data.</text>
</comment>
<keyword evidence="1" id="KW-0472">Membrane</keyword>
<keyword evidence="4" id="KW-1185">Reference proteome</keyword>
<feature type="transmembrane region" description="Helical" evidence="1">
    <location>
        <begin position="60"/>
        <end position="78"/>
    </location>
</feature>
<dbReference type="EMBL" id="JAHCMY010000007">
    <property type="protein sequence ID" value="MBS9524971.1"/>
    <property type="molecule type" value="Genomic_DNA"/>
</dbReference>
<feature type="transmembrane region" description="Helical" evidence="1">
    <location>
        <begin position="12"/>
        <end position="30"/>
    </location>
</feature>
<dbReference type="PANTHER" id="PTHR40763">
    <property type="entry name" value="MEMBRANE PROTEIN-RELATED"/>
    <property type="match status" value="1"/>
</dbReference>
<sequence>MKRTNRSNSNLTLGMIFLIIGLVLLLKTMGFLFPSWLLTWPMILIVIGVINLVRHELQSWFGFAMVLLGGFFLIKREVGIPVEVEPYILPAVFILLGFFFILNQSRRGSLPLYDFENFGKTKNAGFEEATYAKPQPDNISGRTMDDYINAQALFSGVEKRCFTKNFQGGKISAIFGGVDIDFSNADLEGEAVMNVEIAFGGVKLIIPPHWDVDINVSNIAAGIEDKRSFPHTKPDPTKVLRINGSMIFGGLELRSF</sequence>
<keyword evidence="1" id="KW-1133">Transmembrane helix</keyword>
<dbReference type="PANTHER" id="PTHR40763:SF5">
    <property type="entry name" value="MEMBRANE PROTEIN"/>
    <property type="match status" value="1"/>
</dbReference>
<dbReference type="AlphaFoldDB" id="A0AAP2CHU0"/>
<dbReference type="RefSeq" id="WP_213945828.1">
    <property type="nucleotide sequence ID" value="NZ_JAHCMY010000007.1"/>
</dbReference>
<feature type="transmembrane region" description="Helical" evidence="1">
    <location>
        <begin position="84"/>
        <end position="102"/>
    </location>
</feature>
<evidence type="ECO:0000256" key="1">
    <source>
        <dbReference type="SAM" id="Phobius"/>
    </source>
</evidence>
<dbReference type="Proteomes" id="UP001319104">
    <property type="component" value="Unassembled WGS sequence"/>
</dbReference>
<proteinExistence type="predicted"/>
<dbReference type="Pfam" id="PF22570">
    <property type="entry name" value="LiaF-TM"/>
    <property type="match status" value="1"/>
</dbReference>
<name>A0AAP2CHU0_9BACT</name>
<reference evidence="3 4" key="1">
    <citation type="submission" date="2021-05" db="EMBL/GenBank/DDBJ databases">
        <authorList>
            <person name="Zhang Z.D."/>
            <person name="Osman G."/>
        </authorList>
    </citation>
    <scope>NUCLEOTIDE SEQUENCE [LARGE SCALE GENOMIC DNA]</scope>
    <source>
        <strain evidence="3 4">KCTC 32217</strain>
    </source>
</reference>
<evidence type="ECO:0000313" key="4">
    <source>
        <dbReference type="Proteomes" id="UP001319104"/>
    </source>
</evidence>
<organism evidence="3 4">
    <name type="scientific">Litoribacter ruber</name>
    <dbReference type="NCBI Taxonomy" id="702568"/>
    <lineage>
        <taxon>Bacteria</taxon>
        <taxon>Pseudomonadati</taxon>
        <taxon>Bacteroidota</taxon>
        <taxon>Cytophagia</taxon>
        <taxon>Cytophagales</taxon>
        <taxon>Cyclobacteriaceae</taxon>
        <taxon>Litoribacter</taxon>
    </lineage>
</organism>
<evidence type="ECO:0000259" key="2">
    <source>
        <dbReference type="Pfam" id="PF22570"/>
    </source>
</evidence>
<protein>
    <recommendedName>
        <fullName evidence="2">LiaF transmembrane domain-containing protein</fullName>
    </recommendedName>
</protein>